<keyword evidence="4 7" id="KW-0808">Transferase</keyword>
<dbReference type="EC" id="2.1.1.320" evidence="7"/>
<dbReference type="InterPro" id="IPR029063">
    <property type="entry name" value="SAM-dependent_MTases_sf"/>
</dbReference>
<comment type="similarity">
    <text evidence="2 7">Belongs to the NDUFAF7 family.</text>
</comment>
<dbReference type="PANTHER" id="PTHR12049">
    <property type="entry name" value="PROTEIN ARGININE METHYLTRANSFERASE NDUFAF7, MITOCHONDRIAL"/>
    <property type="match status" value="1"/>
</dbReference>
<gene>
    <name evidence="9" type="ORF">HCBG_08716</name>
</gene>
<keyword evidence="10" id="KW-1185">Reference proteome</keyword>
<proteinExistence type="inferred from homology"/>
<dbReference type="Proteomes" id="UP000001631">
    <property type="component" value="Unassembled WGS sequence"/>
</dbReference>
<keyword evidence="5 7" id="KW-0496">Mitochondrion</keyword>
<evidence type="ECO:0000256" key="4">
    <source>
        <dbReference type="ARBA" id="ARBA00022679"/>
    </source>
</evidence>
<dbReference type="HOGENOM" id="CLU_024840_0_0_1"/>
<evidence type="ECO:0000256" key="8">
    <source>
        <dbReference type="SAM" id="MobiDB-lite"/>
    </source>
</evidence>
<dbReference type="FunFam" id="3.40.50.12710:FF:000004">
    <property type="entry name" value="Protein arginine methyltransferase NDUFAF7"/>
    <property type="match status" value="1"/>
</dbReference>
<accession>C0NZY6</accession>
<evidence type="ECO:0000256" key="2">
    <source>
        <dbReference type="ARBA" id="ARBA00005891"/>
    </source>
</evidence>
<reference evidence="9" key="1">
    <citation type="submission" date="2009-02" db="EMBL/GenBank/DDBJ databases">
        <title>The Genome Sequence of Ajellomyces capsulatus strain G186AR.</title>
        <authorList>
            <consortium name="The Broad Institute Genome Sequencing Platform"/>
            <person name="Champion M."/>
            <person name="Cuomo C."/>
            <person name="Ma L.-J."/>
            <person name="Henn M.R."/>
            <person name="Sil A."/>
            <person name="Goldman B."/>
            <person name="Young S.K."/>
            <person name="Kodira C.D."/>
            <person name="Zeng Q."/>
            <person name="Koehrsen M."/>
            <person name="Alvarado L."/>
            <person name="Berlin A."/>
            <person name="Borenstein D."/>
            <person name="Chen Z."/>
            <person name="Engels R."/>
            <person name="Freedman E."/>
            <person name="Gellesch M."/>
            <person name="Goldberg J."/>
            <person name="Griggs A."/>
            <person name="Gujja S."/>
            <person name="Heiman D."/>
            <person name="Hepburn T."/>
            <person name="Howarth C."/>
            <person name="Jen D."/>
            <person name="Larson L."/>
            <person name="Lewis B."/>
            <person name="Mehta T."/>
            <person name="Park D."/>
            <person name="Pearson M."/>
            <person name="Roberts A."/>
            <person name="Saif S."/>
            <person name="Shea T."/>
            <person name="Shenoy N."/>
            <person name="Sisk P."/>
            <person name="Stolte C."/>
            <person name="Sykes S."/>
            <person name="Walk T."/>
            <person name="White J."/>
            <person name="Yandava C."/>
            <person name="Klein B."/>
            <person name="McEwen J.G."/>
            <person name="Puccia R."/>
            <person name="Goldman G.H."/>
            <person name="Felipe M.S."/>
            <person name="Nino-Vega G."/>
            <person name="San-Blas G."/>
            <person name="Taylor J."/>
            <person name="Mendoza L."/>
            <person name="Galagan J."/>
            <person name="Nusbaum C."/>
            <person name="Birren B."/>
        </authorList>
    </citation>
    <scope>NUCLEOTIDE SEQUENCE</scope>
    <source>
        <strain evidence="9">G186AR</strain>
    </source>
</reference>
<dbReference type="GO" id="GO:0035243">
    <property type="term" value="F:protein-arginine omega-N symmetric methyltransferase activity"/>
    <property type="evidence" value="ECO:0007669"/>
    <property type="project" value="UniProtKB-EC"/>
</dbReference>
<dbReference type="EMBL" id="GG663379">
    <property type="protein sequence ID" value="EEH03076.1"/>
    <property type="molecule type" value="Genomic_DNA"/>
</dbReference>
<evidence type="ECO:0000313" key="10">
    <source>
        <dbReference type="Proteomes" id="UP000001631"/>
    </source>
</evidence>
<dbReference type="InterPro" id="IPR038375">
    <property type="entry name" value="NDUFAF7_sf"/>
</dbReference>
<evidence type="ECO:0000256" key="7">
    <source>
        <dbReference type="RuleBase" id="RU364114"/>
    </source>
</evidence>
<comment type="function">
    <text evidence="7">Arginine methyltransferase involved in the assembly or stability of mitochondrial NADH:ubiquinone oxidoreductase complex (complex I).</text>
</comment>
<dbReference type="RefSeq" id="XP_045283557.1">
    <property type="nucleotide sequence ID" value="XM_045435765.1"/>
</dbReference>
<protein>
    <recommendedName>
        <fullName evidence="7">Protein arginine methyltransferase NDUFAF7</fullName>
        <ecNumber evidence="7">2.1.1.320</ecNumber>
    </recommendedName>
</protein>
<dbReference type="GO" id="GO:0032981">
    <property type="term" value="P:mitochondrial respiratory chain complex I assembly"/>
    <property type="evidence" value="ECO:0007669"/>
    <property type="project" value="TreeGrafter"/>
</dbReference>
<dbReference type="Pfam" id="PF02636">
    <property type="entry name" value="Methyltransf_28"/>
    <property type="match status" value="1"/>
</dbReference>
<dbReference type="SUPFAM" id="SSF53335">
    <property type="entry name" value="S-adenosyl-L-methionine-dependent methyltransferases"/>
    <property type="match status" value="1"/>
</dbReference>
<dbReference type="InterPro" id="IPR003788">
    <property type="entry name" value="NDUFAF7"/>
</dbReference>
<dbReference type="PANTHER" id="PTHR12049:SF7">
    <property type="entry name" value="PROTEIN ARGININE METHYLTRANSFERASE NDUFAF7, MITOCHONDRIAL"/>
    <property type="match status" value="1"/>
</dbReference>
<name>C0NZY6_AJECG</name>
<evidence type="ECO:0000256" key="1">
    <source>
        <dbReference type="ARBA" id="ARBA00004173"/>
    </source>
</evidence>
<organism evidence="9 10">
    <name type="scientific">Ajellomyces capsulatus (strain G186AR / H82 / ATCC MYA-2454 / RMSCC 2432)</name>
    <name type="common">Darling's disease fungus</name>
    <name type="synonym">Histoplasma capsulatum</name>
    <dbReference type="NCBI Taxonomy" id="447093"/>
    <lineage>
        <taxon>Eukaryota</taxon>
        <taxon>Fungi</taxon>
        <taxon>Dikarya</taxon>
        <taxon>Ascomycota</taxon>
        <taxon>Pezizomycotina</taxon>
        <taxon>Eurotiomycetes</taxon>
        <taxon>Eurotiomycetidae</taxon>
        <taxon>Onygenales</taxon>
        <taxon>Ajellomycetaceae</taxon>
        <taxon>Histoplasma</taxon>
    </lineage>
</organism>
<dbReference type="AlphaFoldDB" id="C0NZY6"/>
<comment type="catalytic activity">
    <reaction evidence="6 7">
        <text>L-arginyl-[protein] + 2 S-adenosyl-L-methionine = N(omega),N(omega)'-dimethyl-L-arginyl-[protein] + 2 S-adenosyl-L-homocysteine + 2 H(+)</text>
        <dbReference type="Rhea" id="RHEA:48108"/>
        <dbReference type="Rhea" id="RHEA-COMP:10532"/>
        <dbReference type="Rhea" id="RHEA-COMP:11992"/>
        <dbReference type="ChEBI" id="CHEBI:15378"/>
        <dbReference type="ChEBI" id="CHEBI:29965"/>
        <dbReference type="ChEBI" id="CHEBI:57856"/>
        <dbReference type="ChEBI" id="CHEBI:59789"/>
        <dbReference type="ChEBI" id="CHEBI:88221"/>
        <dbReference type="EC" id="2.1.1.320"/>
    </reaction>
</comment>
<dbReference type="GO" id="GO:0005739">
    <property type="term" value="C:mitochondrion"/>
    <property type="evidence" value="ECO:0007669"/>
    <property type="project" value="UniProtKB-SubCell"/>
</dbReference>
<evidence type="ECO:0000256" key="6">
    <source>
        <dbReference type="ARBA" id="ARBA00048612"/>
    </source>
</evidence>
<dbReference type="STRING" id="447093.C0NZY6"/>
<evidence type="ECO:0000313" key="9">
    <source>
        <dbReference type="EMBL" id="EEH03076.1"/>
    </source>
</evidence>
<feature type="compositionally biased region" description="Low complexity" evidence="8">
    <location>
        <begin position="252"/>
        <end position="262"/>
    </location>
</feature>
<dbReference type="GeneID" id="69041732"/>
<dbReference type="GO" id="GO:0032259">
    <property type="term" value="P:methylation"/>
    <property type="evidence" value="ECO:0007669"/>
    <property type="project" value="UniProtKB-KW"/>
</dbReference>
<dbReference type="InParanoid" id="C0NZY6"/>
<evidence type="ECO:0000256" key="5">
    <source>
        <dbReference type="ARBA" id="ARBA00023128"/>
    </source>
</evidence>
<dbReference type="Gene3D" id="3.40.50.12710">
    <property type="match status" value="1"/>
</dbReference>
<evidence type="ECO:0000256" key="3">
    <source>
        <dbReference type="ARBA" id="ARBA00022603"/>
    </source>
</evidence>
<feature type="region of interest" description="Disordered" evidence="8">
    <location>
        <begin position="250"/>
        <end position="271"/>
    </location>
</feature>
<keyword evidence="3 7" id="KW-0489">Methyltransferase</keyword>
<sequence length="543" mass="58661">MSNGSARLLIMRLGKGPRYYPRLAPPYPFTAARWSSTSAGSSVPRQWSTPLAKSIAEAINVTGPVSIAAYMRQCLTLPDGGYYTSRGQEDEDTALFGAKGDFVTSPEISQIFGELLGVWTVTEWMGQGRKSGGVQVIEFGPGKGTLMGDMLRSFRNFKSFASAIEAVYLVETSPVLREVQRKLLCGDTPMEEVEVGYKSTSIHLGVPVIWTEHIKLLPNESDKTPFIFAHEFFDALPIHAFQSIQTPAPSQTTINTPTGPTTLHQPPISSPHTTEWRELVVSPNPETPEVKSGQEPEFRLSLAKASTPSSLVLPEMSSRYKALKSTPGSTIEISPESQACVQDIARRIGGGGGGLVSAPSPGVTDTLKNKVPSGAALILDYGTTSTIPINSLRGIRKHRLVSPLVAPGEVDISADVDFTALAEAAIDASPGVEVYGPMEQGPFLEALGISERAAQLLRRMEGEGDEEKRKRIESGWKRLVERGGGGMGKLYKALAVVPESGGKRRPLAIATTYQSLYPGDKAAMVNDTPERFTTYPAKRWKRG</sequence>
<comment type="subcellular location">
    <subcellularLocation>
        <location evidence="1 7">Mitochondrion</location>
    </subcellularLocation>
</comment>